<dbReference type="Proteomes" id="UP000631114">
    <property type="component" value="Unassembled WGS sequence"/>
</dbReference>
<feature type="compositionally biased region" description="Polar residues" evidence="1">
    <location>
        <begin position="13"/>
        <end position="28"/>
    </location>
</feature>
<evidence type="ECO:0000313" key="3">
    <source>
        <dbReference type="EMBL" id="KAF9620224.1"/>
    </source>
</evidence>
<dbReference type="Pfam" id="PF14111">
    <property type="entry name" value="DUF4283"/>
    <property type="match status" value="1"/>
</dbReference>
<dbReference type="AlphaFoldDB" id="A0A835IMX5"/>
<dbReference type="EMBL" id="JADFTS010000002">
    <property type="protein sequence ID" value="KAF9620224.1"/>
    <property type="molecule type" value="Genomic_DNA"/>
</dbReference>
<gene>
    <name evidence="3" type="ORF">IFM89_010959</name>
</gene>
<accession>A0A835IMX5</accession>
<keyword evidence="4" id="KW-1185">Reference proteome</keyword>
<evidence type="ECO:0000256" key="1">
    <source>
        <dbReference type="SAM" id="MobiDB-lite"/>
    </source>
</evidence>
<feature type="region of interest" description="Disordered" evidence="1">
    <location>
        <begin position="13"/>
        <end position="57"/>
    </location>
</feature>
<sequence>MANLPFGIGGGRNQLNYGSNNRASSSATGEKDDNASTKTLNQGVTTNEVQGKKSYDAAARPKYGRNVDLAALPIPGQQGEFPTIALIDDELEKGLEFCKFALVGRLDLKKMNLEEVRRIASTLWKPKGDWLITPLGRGYIMAHFDLEEDYQLIWD</sequence>
<organism evidence="3 4">
    <name type="scientific">Coptis chinensis</name>
    <dbReference type="NCBI Taxonomy" id="261450"/>
    <lineage>
        <taxon>Eukaryota</taxon>
        <taxon>Viridiplantae</taxon>
        <taxon>Streptophyta</taxon>
        <taxon>Embryophyta</taxon>
        <taxon>Tracheophyta</taxon>
        <taxon>Spermatophyta</taxon>
        <taxon>Magnoliopsida</taxon>
        <taxon>Ranunculales</taxon>
        <taxon>Ranunculaceae</taxon>
        <taxon>Coptidoideae</taxon>
        <taxon>Coptis</taxon>
    </lineage>
</organism>
<dbReference type="OrthoDB" id="1926761at2759"/>
<evidence type="ECO:0000259" key="2">
    <source>
        <dbReference type="Pfam" id="PF14111"/>
    </source>
</evidence>
<dbReference type="InterPro" id="IPR025558">
    <property type="entry name" value="DUF4283"/>
</dbReference>
<feature type="compositionally biased region" description="Polar residues" evidence="1">
    <location>
        <begin position="36"/>
        <end position="49"/>
    </location>
</feature>
<evidence type="ECO:0000313" key="4">
    <source>
        <dbReference type="Proteomes" id="UP000631114"/>
    </source>
</evidence>
<reference evidence="3 4" key="1">
    <citation type="submission" date="2020-10" db="EMBL/GenBank/DDBJ databases">
        <title>The Coptis chinensis genome and diversification of protoberbering-type alkaloids.</title>
        <authorList>
            <person name="Wang B."/>
            <person name="Shu S."/>
            <person name="Song C."/>
            <person name="Liu Y."/>
        </authorList>
    </citation>
    <scope>NUCLEOTIDE SEQUENCE [LARGE SCALE GENOMIC DNA]</scope>
    <source>
        <strain evidence="3">HL-2020</strain>
        <tissue evidence="3">Leaf</tissue>
    </source>
</reference>
<comment type="caution">
    <text evidence="3">The sequence shown here is derived from an EMBL/GenBank/DDBJ whole genome shotgun (WGS) entry which is preliminary data.</text>
</comment>
<feature type="domain" description="DUF4283" evidence="2">
    <location>
        <begin position="96"/>
        <end position="154"/>
    </location>
</feature>
<proteinExistence type="predicted"/>
<name>A0A835IMX5_9MAGN</name>
<protein>
    <recommendedName>
        <fullName evidence="2">DUF4283 domain-containing protein</fullName>
    </recommendedName>
</protein>